<dbReference type="EMBL" id="JBHFNT010000139">
    <property type="protein sequence ID" value="MFB2836118.1"/>
    <property type="molecule type" value="Genomic_DNA"/>
</dbReference>
<dbReference type="Pfam" id="PF10719">
    <property type="entry name" value="ComFB"/>
    <property type="match status" value="1"/>
</dbReference>
<accession>A0ABV4WNA7</accession>
<evidence type="ECO:0000313" key="1">
    <source>
        <dbReference type="EMBL" id="MFB2836118.1"/>
    </source>
</evidence>
<sequence>MNSIHEPVSLYRNAMETLVIEEIERQLQSLPENLAGTINPTEATAYALNRLPPLYATTSEGYFWQQKRAKETLKDLISKAASWGIKAAQRERKSRSNGGAIAN</sequence>
<dbReference type="InterPro" id="IPR019657">
    <property type="entry name" value="ComFB"/>
</dbReference>
<name>A0ABV4WNA7_9CYAN</name>
<organism evidence="1 2">
    <name type="scientific">Floridaenema evergladense BLCC-F167</name>
    <dbReference type="NCBI Taxonomy" id="3153639"/>
    <lineage>
        <taxon>Bacteria</taxon>
        <taxon>Bacillati</taxon>
        <taxon>Cyanobacteriota</taxon>
        <taxon>Cyanophyceae</taxon>
        <taxon>Oscillatoriophycideae</taxon>
        <taxon>Aerosakkonematales</taxon>
        <taxon>Aerosakkonemataceae</taxon>
        <taxon>Floridanema</taxon>
        <taxon>Floridanema evergladense</taxon>
    </lineage>
</organism>
<gene>
    <name evidence="1" type="ORF">ACE1CA_16420</name>
</gene>
<protein>
    <submittedName>
        <fullName evidence="1">Late competence development ComFB family protein</fullName>
    </submittedName>
</protein>
<evidence type="ECO:0000313" key="2">
    <source>
        <dbReference type="Proteomes" id="UP001576780"/>
    </source>
</evidence>
<proteinExistence type="predicted"/>
<reference evidence="1 2" key="1">
    <citation type="submission" date="2024-09" db="EMBL/GenBank/DDBJ databases">
        <title>Floridaenema gen nov. (Aerosakkonemataceae, Aerosakkonematales ord. nov., Cyanobacteria) from benthic tropical and subtropical fresh waters, with the description of four new species.</title>
        <authorList>
            <person name="Moretto J.A."/>
            <person name="Berthold D.E."/>
            <person name="Lefler F.W."/>
            <person name="Huang I.-S."/>
            <person name="Laughinghouse H. IV."/>
        </authorList>
    </citation>
    <scope>NUCLEOTIDE SEQUENCE [LARGE SCALE GENOMIC DNA]</scope>
    <source>
        <strain evidence="1 2">BLCC-F167</strain>
    </source>
</reference>
<comment type="caution">
    <text evidence="1">The sequence shown here is derived from an EMBL/GenBank/DDBJ whole genome shotgun (WGS) entry which is preliminary data.</text>
</comment>
<dbReference type="Proteomes" id="UP001576780">
    <property type="component" value="Unassembled WGS sequence"/>
</dbReference>
<keyword evidence="2" id="KW-1185">Reference proteome</keyword>